<organism evidence="1 2">
    <name type="scientific">Mycobacterium talmoniae</name>
    <dbReference type="NCBI Taxonomy" id="1858794"/>
    <lineage>
        <taxon>Bacteria</taxon>
        <taxon>Bacillati</taxon>
        <taxon>Actinomycetota</taxon>
        <taxon>Actinomycetes</taxon>
        <taxon>Mycobacteriales</taxon>
        <taxon>Mycobacteriaceae</taxon>
        <taxon>Mycobacterium</taxon>
    </lineage>
</organism>
<dbReference type="EMBL" id="PPEA01000500">
    <property type="protein sequence ID" value="PQM46396.1"/>
    <property type="molecule type" value="Genomic_DNA"/>
</dbReference>
<gene>
    <name evidence="1" type="ORF">C1Y40_03428</name>
</gene>
<proteinExistence type="predicted"/>
<name>A0A2S8BIG1_9MYCO</name>
<dbReference type="AlphaFoldDB" id="A0A2S8BIG1"/>
<dbReference type="Proteomes" id="UP000238296">
    <property type="component" value="Unassembled WGS sequence"/>
</dbReference>
<protein>
    <submittedName>
        <fullName evidence="1">Uncharacterized protein</fullName>
    </submittedName>
</protein>
<accession>A0A2S8BIG1</accession>
<evidence type="ECO:0000313" key="2">
    <source>
        <dbReference type="Proteomes" id="UP000238296"/>
    </source>
</evidence>
<sequence length="263" mass="28225">MGGVKPAVLQGLWPVLTQIHRHRNQVRGGVGALTPQCGGLEVQHFGLVQLVDRGAIRPRQPPGPGIQTGCQDHDLPHPGLGGGKKHLIEEHRAHRHEVDHGLRLGPHLGVDVVGQRRRDVDAPDALAGGVEERPRERVTDQRVFALGLRGTGGGHAQRRRAHAFGDVPGVVIGSRHGSHGTAAACEAAWCAPPCASRLNSRRRVLALSLHRCNLAVPARGSDCPNNYRRSTDVARCPFLAGFPSRRPAEPSTAPRTHACVKCL</sequence>
<comment type="caution">
    <text evidence="1">The sequence shown here is derived from an EMBL/GenBank/DDBJ whole genome shotgun (WGS) entry which is preliminary data.</text>
</comment>
<reference evidence="1 2" key="1">
    <citation type="journal article" date="2017" name="Int. J. Syst. Evol. Microbiol.">
        <title>Mycobacterium talmoniae sp. nov., a slowly growing mycobacterium isolated from human respiratory samples.</title>
        <authorList>
            <person name="Davidson R.M."/>
            <person name="DeGroote M.A."/>
            <person name="Marola J.L."/>
            <person name="Buss S."/>
            <person name="Jones V."/>
            <person name="McNeil M.R."/>
            <person name="Freifeld A.G."/>
            <person name="Elaine Epperson L."/>
            <person name="Hasan N.A."/>
            <person name="Jackson M."/>
            <person name="Iwen P.C."/>
            <person name="Salfinger M."/>
            <person name="Strong M."/>
        </authorList>
    </citation>
    <scope>NUCLEOTIDE SEQUENCE [LARGE SCALE GENOMIC DNA]</scope>
    <source>
        <strain evidence="1 2">ATCC BAA-2683</strain>
    </source>
</reference>
<evidence type="ECO:0000313" key="1">
    <source>
        <dbReference type="EMBL" id="PQM46396.1"/>
    </source>
</evidence>